<gene>
    <name evidence="2" type="ORF">KCQ71_12740</name>
</gene>
<dbReference type="Pfam" id="PF15579">
    <property type="entry name" value="Imm52"/>
    <property type="match status" value="1"/>
</dbReference>
<dbReference type="InterPro" id="IPR028969">
    <property type="entry name" value="Imm52"/>
</dbReference>
<name>A0ABS7S9K0_9MICO</name>
<reference evidence="2 3" key="1">
    <citation type="submission" date="2021-04" db="EMBL/GenBank/DDBJ databases">
        <title>Ruania sp. nov., isolated from sandy soil of mangrove forest.</title>
        <authorList>
            <person name="Ge X."/>
            <person name="Huang R."/>
            <person name="Liu W."/>
        </authorList>
    </citation>
    <scope>NUCLEOTIDE SEQUENCE [LARGE SCALE GENOMIC DNA]</scope>
    <source>
        <strain evidence="2 3">N2-46</strain>
    </source>
</reference>
<feature type="domain" description="Immunity protein 52" evidence="1">
    <location>
        <begin position="18"/>
        <end position="157"/>
    </location>
</feature>
<evidence type="ECO:0000259" key="1">
    <source>
        <dbReference type="Pfam" id="PF15579"/>
    </source>
</evidence>
<sequence length="444" mass="47531">MSMLLPMRPRDLALVGAWPARREPAGEIAQQASLVLQAVCSLEPRITGWKRSRAKKVVSPDDIAGLTDLVERGAVKDSSHPPKHIREMGYLVWFWPVGVPGVTVVVSSGQLSNRATSTCLVQIEDRLPALRTAEAALRLLRAMVVAFDPEWATWTTPPFGEDDNLTVDGRSLGYLNYGDPDAMRRLDPDARTYARGSIARIGDDPEIRDASPVLRHLRPAAPAPAAPAPAAPAPVPSVFTSGWPDDLPEDGTVLVPIGMPLGLADPPSHAATAFRVRRGRQVHVLHDDLLGAWFLAHTMGHDESSLTSSMRRDGVADPRSAIASLLAGDLLRNVRISAEGALLLAAEHRLVPLMKGFGTDGRGAYTLGVPGYAEHLVDEQFLEVYRRSAAAPTLLAALVGAVEAPGAVTAGLRLDDLAADVLRYLARARLLENGVVALDLGRAS</sequence>
<dbReference type="RefSeq" id="WP_223406416.1">
    <property type="nucleotide sequence ID" value="NZ_JAGSHT010000012.1"/>
</dbReference>
<keyword evidence="3" id="KW-1185">Reference proteome</keyword>
<accession>A0ABS7S9K0</accession>
<dbReference type="Proteomes" id="UP000826651">
    <property type="component" value="Unassembled WGS sequence"/>
</dbReference>
<evidence type="ECO:0000313" key="2">
    <source>
        <dbReference type="EMBL" id="MBZ2197026.1"/>
    </source>
</evidence>
<comment type="caution">
    <text evidence="2">The sequence shown here is derived from an EMBL/GenBank/DDBJ whole genome shotgun (WGS) entry which is preliminary data.</text>
</comment>
<organism evidence="2 3">
    <name type="scientific">Occultella gossypii</name>
    <dbReference type="NCBI Taxonomy" id="2800820"/>
    <lineage>
        <taxon>Bacteria</taxon>
        <taxon>Bacillati</taxon>
        <taxon>Actinomycetota</taxon>
        <taxon>Actinomycetes</taxon>
        <taxon>Micrococcales</taxon>
        <taxon>Ruaniaceae</taxon>
        <taxon>Occultella</taxon>
    </lineage>
</organism>
<protein>
    <recommendedName>
        <fullName evidence="1">Immunity protein 52 domain-containing protein</fullName>
    </recommendedName>
</protein>
<proteinExistence type="predicted"/>
<evidence type="ECO:0000313" key="3">
    <source>
        <dbReference type="Proteomes" id="UP000826651"/>
    </source>
</evidence>
<dbReference type="EMBL" id="JAGSHT010000012">
    <property type="protein sequence ID" value="MBZ2197026.1"/>
    <property type="molecule type" value="Genomic_DNA"/>
</dbReference>